<proteinExistence type="predicted"/>
<organism evidence="1 2">
    <name type="scientific">Candidatus Taylorbacteria bacterium RIFCSPHIGHO2_01_FULL_46_22b</name>
    <dbReference type="NCBI Taxonomy" id="1802301"/>
    <lineage>
        <taxon>Bacteria</taxon>
        <taxon>Candidatus Tayloriibacteriota</taxon>
    </lineage>
</organism>
<evidence type="ECO:0000313" key="2">
    <source>
        <dbReference type="Proteomes" id="UP000178873"/>
    </source>
</evidence>
<evidence type="ECO:0000313" key="1">
    <source>
        <dbReference type="EMBL" id="OHA17758.1"/>
    </source>
</evidence>
<reference evidence="1 2" key="1">
    <citation type="journal article" date="2016" name="Nat. Commun.">
        <title>Thousands of microbial genomes shed light on interconnected biogeochemical processes in an aquifer system.</title>
        <authorList>
            <person name="Anantharaman K."/>
            <person name="Brown C.T."/>
            <person name="Hug L.A."/>
            <person name="Sharon I."/>
            <person name="Castelle C.J."/>
            <person name="Probst A.J."/>
            <person name="Thomas B.C."/>
            <person name="Singh A."/>
            <person name="Wilkins M.J."/>
            <person name="Karaoz U."/>
            <person name="Brodie E.L."/>
            <person name="Williams K.H."/>
            <person name="Hubbard S.S."/>
            <person name="Banfield J.F."/>
        </authorList>
    </citation>
    <scope>NUCLEOTIDE SEQUENCE [LARGE SCALE GENOMIC DNA]</scope>
</reference>
<comment type="caution">
    <text evidence="1">The sequence shown here is derived from an EMBL/GenBank/DDBJ whole genome shotgun (WGS) entry which is preliminary data.</text>
</comment>
<sequence>MQPQEQQRMQPVIPQFQRQLIAGADSGPDSTVTEVDLNAAVMSHCRNGKPTDPQILLILQQREGGG</sequence>
<gene>
    <name evidence="1" type="ORF">A2664_04065</name>
</gene>
<protein>
    <submittedName>
        <fullName evidence="1">Uncharacterized protein</fullName>
    </submittedName>
</protein>
<dbReference type="EMBL" id="MHRF01000013">
    <property type="protein sequence ID" value="OHA17758.1"/>
    <property type="molecule type" value="Genomic_DNA"/>
</dbReference>
<dbReference type="Proteomes" id="UP000178873">
    <property type="component" value="Unassembled WGS sequence"/>
</dbReference>
<accession>A0A1G2M1K0</accession>
<dbReference type="AlphaFoldDB" id="A0A1G2M1K0"/>
<name>A0A1G2M1K0_9BACT</name>